<dbReference type="InterPro" id="IPR000835">
    <property type="entry name" value="HTH_MarR-typ"/>
</dbReference>
<accession>A0ABV7D7X8</accession>
<evidence type="ECO:0000256" key="2">
    <source>
        <dbReference type="ARBA" id="ARBA00023125"/>
    </source>
</evidence>
<dbReference type="Gene3D" id="1.10.10.10">
    <property type="entry name" value="Winged helix-like DNA-binding domain superfamily/Winged helix DNA-binding domain"/>
    <property type="match status" value="1"/>
</dbReference>
<dbReference type="InterPro" id="IPR036388">
    <property type="entry name" value="WH-like_DNA-bd_sf"/>
</dbReference>
<evidence type="ECO:0000256" key="1">
    <source>
        <dbReference type="ARBA" id="ARBA00023015"/>
    </source>
</evidence>
<evidence type="ECO:0000256" key="3">
    <source>
        <dbReference type="ARBA" id="ARBA00023163"/>
    </source>
</evidence>
<name>A0ABV7D7X8_9PROT</name>
<dbReference type="EMBL" id="JBHRSL010000010">
    <property type="protein sequence ID" value="MFC3053000.1"/>
    <property type="molecule type" value="Genomic_DNA"/>
</dbReference>
<evidence type="ECO:0000313" key="5">
    <source>
        <dbReference type="EMBL" id="MFC3053000.1"/>
    </source>
</evidence>
<dbReference type="Pfam" id="PF12802">
    <property type="entry name" value="MarR_2"/>
    <property type="match status" value="1"/>
</dbReference>
<protein>
    <submittedName>
        <fullName evidence="5">MarR family winged helix-turn-helix transcriptional regulator</fullName>
    </submittedName>
</protein>
<dbReference type="SMART" id="SM00347">
    <property type="entry name" value="HTH_MARR"/>
    <property type="match status" value="1"/>
</dbReference>
<dbReference type="InterPro" id="IPR036390">
    <property type="entry name" value="WH_DNA-bd_sf"/>
</dbReference>
<dbReference type="PANTHER" id="PTHR42756">
    <property type="entry name" value="TRANSCRIPTIONAL REGULATOR, MARR"/>
    <property type="match status" value="1"/>
</dbReference>
<dbReference type="Proteomes" id="UP001595444">
    <property type="component" value="Unassembled WGS sequence"/>
</dbReference>
<sequence>MKVNEKLKPIQLGKFLPYQVNVLAHDISKKTGRAADQLGGLSLSQWRVLAALAEVPGRTANEVVSVTPTDKVIVSRAVKTLLEMGLVVRTASQDDGRVSHLFLTEQGNVIYTKIAEAVLKIEAEMVAGISAEDVKIFSRVLSILSTQISKIPPQQLSPNQD</sequence>
<comment type="caution">
    <text evidence="5">The sequence shown here is derived from an EMBL/GenBank/DDBJ whole genome shotgun (WGS) entry which is preliminary data.</text>
</comment>
<dbReference type="SUPFAM" id="SSF46785">
    <property type="entry name" value="Winged helix' DNA-binding domain"/>
    <property type="match status" value="1"/>
</dbReference>
<keyword evidence="2" id="KW-0238">DNA-binding</keyword>
<dbReference type="PANTHER" id="PTHR42756:SF1">
    <property type="entry name" value="TRANSCRIPTIONAL REPRESSOR OF EMRAB OPERON"/>
    <property type="match status" value="1"/>
</dbReference>
<reference evidence="6" key="1">
    <citation type="journal article" date="2019" name="Int. J. Syst. Evol. Microbiol.">
        <title>The Global Catalogue of Microorganisms (GCM) 10K type strain sequencing project: providing services to taxonomists for standard genome sequencing and annotation.</title>
        <authorList>
            <consortium name="The Broad Institute Genomics Platform"/>
            <consortium name="The Broad Institute Genome Sequencing Center for Infectious Disease"/>
            <person name="Wu L."/>
            <person name="Ma J."/>
        </authorList>
    </citation>
    <scope>NUCLEOTIDE SEQUENCE [LARGE SCALE GENOMIC DNA]</scope>
    <source>
        <strain evidence="6">KCTC 62164</strain>
    </source>
</reference>
<proteinExistence type="predicted"/>
<feature type="domain" description="HTH marR-type" evidence="4">
    <location>
        <begin position="1"/>
        <end position="146"/>
    </location>
</feature>
<gene>
    <name evidence="5" type="ORF">ACFOKA_13880</name>
</gene>
<keyword evidence="1" id="KW-0805">Transcription regulation</keyword>
<organism evidence="5 6">
    <name type="scientific">Kordiimonas pumila</name>
    <dbReference type="NCBI Taxonomy" id="2161677"/>
    <lineage>
        <taxon>Bacteria</taxon>
        <taxon>Pseudomonadati</taxon>
        <taxon>Pseudomonadota</taxon>
        <taxon>Alphaproteobacteria</taxon>
        <taxon>Kordiimonadales</taxon>
        <taxon>Kordiimonadaceae</taxon>
        <taxon>Kordiimonas</taxon>
    </lineage>
</organism>
<evidence type="ECO:0000259" key="4">
    <source>
        <dbReference type="PROSITE" id="PS50995"/>
    </source>
</evidence>
<dbReference type="PROSITE" id="PS50995">
    <property type="entry name" value="HTH_MARR_2"/>
    <property type="match status" value="1"/>
</dbReference>
<keyword evidence="3" id="KW-0804">Transcription</keyword>
<keyword evidence="6" id="KW-1185">Reference proteome</keyword>
<evidence type="ECO:0000313" key="6">
    <source>
        <dbReference type="Proteomes" id="UP001595444"/>
    </source>
</evidence>
<dbReference type="RefSeq" id="WP_194213326.1">
    <property type="nucleotide sequence ID" value="NZ_CP061205.1"/>
</dbReference>